<name>A0ABW3FL96_9HYPH</name>
<comment type="similarity">
    <text evidence="1">Belongs to the UPF0276 family.</text>
</comment>
<dbReference type="InterPro" id="IPR036237">
    <property type="entry name" value="Xyl_isomerase-like_sf"/>
</dbReference>
<reference evidence="3" key="1">
    <citation type="journal article" date="2019" name="Int. J. Syst. Evol. Microbiol.">
        <title>The Global Catalogue of Microorganisms (GCM) 10K type strain sequencing project: providing services to taxonomists for standard genome sequencing and annotation.</title>
        <authorList>
            <consortium name="The Broad Institute Genomics Platform"/>
            <consortium name="The Broad Institute Genome Sequencing Center for Infectious Disease"/>
            <person name="Wu L."/>
            <person name="Ma J."/>
        </authorList>
    </citation>
    <scope>NUCLEOTIDE SEQUENCE [LARGE SCALE GENOMIC DNA]</scope>
    <source>
        <strain evidence="3">CCUG 60023</strain>
    </source>
</reference>
<dbReference type="RefSeq" id="WP_377213880.1">
    <property type="nucleotide sequence ID" value="NZ_JBHTJV010000026.1"/>
</dbReference>
<accession>A0ABW3FL96</accession>
<evidence type="ECO:0000313" key="2">
    <source>
        <dbReference type="EMBL" id="MFD0918030.1"/>
    </source>
</evidence>
<organism evidence="2 3">
    <name type="scientific">Pseudahrensia aquimaris</name>
    <dbReference type="NCBI Taxonomy" id="744461"/>
    <lineage>
        <taxon>Bacteria</taxon>
        <taxon>Pseudomonadati</taxon>
        <taxon>Pseudomonadota</taxon>
        <taxon>Alphaproteobacteria</taxon>
        <taxon>Hyphomicrobiales</taxon>
        <taxon>Ahrensiaceae</taxon>
        <taxon>Pseudahrensia</taxon>
    </lineage>
</organism>
<dbReference type="InterPro" id="IPR007801">
    <property type="entry name" value="MbnB/TglH/ChrH"/>
</dbReference>
<keyword evidence="3" id="KW-1185">Reference proteome</keyword>
<proteinExistence type="inferred from homology"/>
<dbReference type="PANTHER" id="PTHR42194:SF1">
    <property type="entry name" value="UPF0276 PROTEIN HI_1600"/>
    <property type="match status" value="1"/>
</dbReference>
<gene>
    <name evidence="2" type="ORF">ACFQ14_16630</name>
</gene>
<protein>
    <recommendedName>
        <fullName evidence="1">UPF0276 protein ACFQ14_16630</fullName>
    </recommendedName>
</protein>
<dbReference type="Proteomes" id="UP001597101">
    <property type="component" value="Unassembled WGS sequence"/>
</dbReference>
<dbReference type="SUPFAM" id="SSF51658">
    <property type="entry name" value="Xylose isomerase-like"/>
    <property type="match status" value="1"/>
</dbReference>
<comment type="caution">
    <text evidence="2">The sequence shown here is derived from an EMBL/GenBank/DDBJ whole genome shotgun (WGS) entry which is preliminary data.</text>
</comment>
<dbReference type="PANTHER" id="PTHR42194">
    <property type="entry name" value="UPF0276 PROTEIN HI_1600"/>
    <property type="match status" value="1"/>
</dbReference>
<dbReference type="EMBL" id="JBHTJV010000026">
    <property type="protein sequence ID" value="MFD0918030.1"/>
    <property type="molecule type" value="Genomic_DNA"/>
</dbReference>
<evidence type="ECO:0000256" key="1">
    <source>
        <dbReference type="HAMAP-Rule" id="MF_00697"/>
    </source>
</evidence>
<sequence>MVDTILDAPLHSPRYAPRALPDKAGAGLKAEHVAEILEAKADVGFFEVHAENYMGGGGLPHAQLRAIRENYPISLHGVGMSIGGPSDLNADHLARFKRLVEIYEPGMVSEHLAWSTHTDVFYNDLLPVPYTDETLANIVDHIDHMQTALGRKVLIENPSTYVAFEESTWAEVDFMAAVAKRSGCGLLFDVNNVYISAKNHSLSAEAYIDAYPLHLVEEIHLAGHAEDVDDDGNPLLIDTHDREVATDVWTLYERTLGHTGKIPSLVEWDNEVPKWSVLAEEITRTQSHLDRASARDRHAA</sequence>
<dbReference type="HAMAP" id="MF_00697">
    <property type="entry name" value="UPF0276"/>
    <property type="match status" value="1"/>
</dbReference>
<evidence type="ECO:0000313" key="3">
    <source>
        <dbReference type="Proteomes" id="UP001597101"/>
    </source>
</evidence>
<dbReference type="NCBIfam" id="NF003818">
    <property type="entry name" value="PRK05409.1"/>
    <property type="match status" value="1"/>
</dbReference>
<dbReference type="Gene3D" id="3.20.20.150">
    <property type="entry name" value="Divalent-metal-dependent TIM barrel enzymes"/>
    <property type="match status" value="1"/>
</dbReference>
<dbReference type="Pfam" id="PF05114">
    <property type="entry name" value="MbnB_TglH_ChrH"/>
    <property type="match status" value="1"/>
</dbReference>